<comment type="caution">
    <text evidence="2">The sequence shown here is derived from an EMBL/GenBank/DDBJ whole genome shotgun (WGS) entry which is preliminary data.</text>
</comment>
<reference evidence="2 3" key="1">
    <citation type="journal article" date="2018" name="Mol. Plant">
        <title>The genome of Artemisia annua provides insight into the evolution of Asteraceae family and artemisinin biosynthesis.</title>
        <authorList>
            <person name="Shen Q."/>
            <person name="Zhang L."/>
            <person name="Liao Z."/>
            <person name="Wang S."/>
            <person name="Yan T."/>
            <person name="Shi P."/>
            <person name="Liu M."/>
            <person name="Fu X."/>
            <person name="Pan Q."/>
            <person name="Wang Y."/>
            <person name="Lv Z."/>
            <person name="Lu X."/>
            <person name="Zhang F."/>
            <person name="Jiang W."/>
            <person name="Ma Y."/>
            <person name="Chen M."/>
            <person name="Hao X."/>
            <person name="Li L."/>
            <person name="Tang Y."/>
            <person name="Lv G."/>
            <person name="Zhou Y."/>
            <person name="Sun X."/>
            <person name="Brodelius P.E."/>
            <person name="Rose J.K.C."/>
            <person name="Tang K."/>
        </authorList>
    </citation>
    <scope>NUCLEOTIDE SEQUENCE [LARGE SCALE GENOMIC DNA]</scope>
    <source>
        <strain evidence="3">cv. Huhao1</strain>
        <tissue evidence="2">Leaf</tissue>
    </source>
</reference>
<dbReference type="GO" id="GO:0004359">
    <property type="term" value="F:glutaminase activity"/>
    <property type="evidence" value="ECO:0007669"/>
    <property type="project" value="InterPro"/>
</dbReference>
<evidence type="ECO:0000256" key="1">
    <source>
        <dbReference type="ARBA" id="ARBA00022598"/>
    </source>
</evidence>
<dbReference type="SUPFAM" id="SSF56317">
    <property type="entry name" value="Carbon-nitrogen hydrolase"/>
    <property type="match status" value="1"/>
</dbReference>
<keyword evidence="1" id="KW-0436">Ligase</keyword>
<name>A0A2U1KNV0_ARTAN</name>
<dbReference type="GO" id="GO:0005737">
    <property type="term" value="C:cytoplasm"/>
    <property type="evidence" value="ECO:0007669"/>
    <property type="project" value="InterPro"/>
</dbReference>
<dbReference type="STRING" id="35608.A0A2U1KNV0"/>
<dbReference type="GO" id="GO:0009435">
    <property type="term" value="P:NAD+ biosynthetic process"/>
    <property type="evidence" value="ECO:0007669"/>
    <property type="project" value="InterPro"/>
</dbReference>
<proteinExistence type="predicted"/>
<dbReference type="OrthoDB" id="2020662at2759"/>
<dbReference type="Gene3D" id="3.60.110.10">
    <property type="entry name" value="Carbon-nitrogen hydrolase"/>
    <property type="match status" value="1"/>
</dbReference>
<dbReference type="PANTHER" id="PTHR23090">
    <property type="entry name" value="NH 3 /GLUTAMINE-DEPENDENT NAD + SYNTHETASE"/>
    <property type="match status" value="1"/>
</dbReference>
<dbReference type="InterPro" id="IPR036526">
    <property type="entry name" value="C-N_Hydrolase_sf"/>
</dbReference>
<dbReference type="Proteomes" id="UP000245207">
    <property type="component" value="Unassembled WGS sequence"/>
</dbReference>
<keyword evidence="2" id="KW-0378">Hydrolase</keyword>
<dbReference type="AlphaFoldDB" id="A0A2U1KNV0"/>
<accession>A0A2U1KNV0</accession>
<keyword evidence="3" id="KW-1185">Reference proteome</keyword>
<protein>
    <submittedName>
        <fullName evidence="2">Carbon-nitrogen hydrolase family protein</fullName>
    </submittedName>
</protein>
<dbReference type="PANTHER" id="PTHR23090:SF9">
    <property type="entry name" value="GLUTAMINE-DEPENDENT NAD(+) SYNTHETASE"/>
    <property type="match status" value="1"/>
</dbReference>
<sequence length="120" mass="14406">MMCFVTADYSVILRNYFSHDIIGFKMQCQTDIIFCRWECLKELVLGGWTDDILCSFGMPVIKGSERYNCQVLCLNRKIIMIRAKIWLANDGNYRELRWFTAWKQKDQLEEYQLPMEFPRL</sequence>
<evidence type="ECO:0000313" key="3">
    <source>
        <dbReference type="Proteomes" id="UP000245207"/>
    </source>
</evidence>
<evidence type="ECO:0000313" key="2">
    <source>
        <dbReference type="EMBL" id="PWA38446.1"/>
    </source>
</evidence>
<dbReference type="EMBL" id="PKPP01015622">
    <property type="protein sequence ID" value="PWA38446.1"/>
    <property type="molecule type" value="Genomic_DNA"/>
</dbReference>
<organism evidence="2 3">
    <name type="scientific">Artemisia annua</name>
    <name type="common">Sweet wormwood</name>
    <dbReference type="NCBI Taxonomy" id="35608"/>
    <lineage>
        <taxon>Eukaryota</taxon>
        <taxon>Viridiplantae</taxon>
        <taxon>Streptophyta</taxon>
        <taxon>Embryophyta</taxon>
        <taxon>Tracheophyta</taxon>
        <taxon>Spermatophyta</taxon>
        <taxon>Magnoliopsida</taxon>
        <taxon>eudicotyledons</taxon>
        <taxon>Gunneridae</taxon>
        <taxon>Pentapetalae</taxon>
        <taxon>asterids</taxon>
        <taxon>campanulids</taxon>
        <taxon>Asterales</taxon>
        <taxon>Asteraceae</taxon>
        <taxon>Asteroideae</taxon>
        <taxon>Anthemideae</taxon>
        <taxon>Artemisiinae</taxon>
        <taxon>Artemisia</taxon>
    </lineage>
</organism>
<gene>
    <name evidence="2" type="ORF">CTI12_AA421880</name>
</gene>
<dbReference type="GO" id="GO:0003952">
    <property type="term" value="F:NAD+ synthase (glutamine-hydrolyzing) activity"/>
    <property type="evidence" value="ECO:0007669"/>
    <property type="project" value="InterPro"/>
</dbReference>
<dbReference type="InterPro" id="IPR003694">
    <property type="entry name" value="NAD_synthase"/>
</dbReference>